<accession>A0AAU7PI14</accession>
<reference evidence="1" key="1">
    <citation type="submission" date="2024-04" db="EMBL/GenBank/DDBJ databases">
        <authorList>
            <person name="Jaglan A.B."/>
            <person name="Vashisth M."/>
            <person name="Anand T."/>
            <person name="Virmani N."/>
            <person name="Bera B."/>
            <person name="Vaid R."/>
        </authorList>
    </citation>
    <scope>NUCLEOTIDE SEQUENCE</scope>
</reference>
<sequence>MKKSDKEEYTYEKHHFFLDKHAGKQVCAWCGLVALRNKASDWCVDKGCNYKLHPSYKNAMYKFTQFFK</sequence>
<dbReference type="EMBL" id="PP595732">
    <property type="protein sequence ID" value="XBS49780.1"/>
    <property type="molecule type" value="Genomic_DNA"/>
</dbReference>
<protein>
    <submittedName>
        <fullName evidence="1">Uncharacterized protein</fullName>
    </submittedName>
</protein>
<organism evidence="1">
    <name type="scientific">Salmonella phage SalP219</name>
    <dbReference type="NCBI Taxonomy" id="3158864"/>
    <lineage>
        <taxon>Viruses</taxon>
        <taxon>Duplodnaviria</taxon>
        <taxon>Heunggongvirae</taxon>
        <taxon>Uroviricota</taxon>
        <taxon>Caudoviricetes</taxon>
        <taxon>Vequintavirinae</taxon>
        <taxon>Seunavirus</taxon>
    </lineage>
</organism>
<name>A0AAU7PI14_9CAUD</name>
<evidence type="ECO:0000313" key="1">
    <source>
        <dbReference type="EMBL" id="XBS49780.1"/>
    </source>
</evidence>
<proteinExistence type="predicted"/>